<feature type="compositionally biased region" description="Polar residues" evidence="1">
    <location>
        <begin position="333"/>
        <end position="343"/>
    </location>
</feature>
<evidence type="ECO:0000256" key="1">
    <source>
        <dbReference type="SAM" id="MobiDB-lite"/>
    </source>
</evidence>
<evidence type="ECO:0000313" key="3">
    <source>
        <dbReference type="Proteomes" id="UP000319160"/>
    </source>
</evidence>
<feature type="compositionally biased region" description="Low complexity" evidence="1">
    <location>
        <begin position="470"/>
        <end position="489"/>
    </location>
</feature>
<comment type="caution">
    <text evidence="2">The sequence shown here is derived from an EMBL/GenBank/DDBJ whole genome shotgun (WGS) entry which is preliminary data.</text>
</comment>
<organism evidence="2 3">
    <name type="scientific">Xylaria flabelliformis</name>
    <dbReference type="NCBI Taxonomy" id="2512241"/>
    <lineage>
        <taxon>Eukaryota</taxon>
        <taxon>Fungi</taxon>
        <taxon>Dikarya</taxon>
        <taxon>Ascomycota</taxon>
        <taxon>Pezizomycotina</taxon>
        <taxon>Sordariomycetes</taxon>
        <taxon>Xylariomycetidae</taxon>
        <taxon>Xylariales</taxon>
        <taxon>Xylariaceae</taxon>
        <taxon>Xylaria</taxon>
    </lineage>
</organism>
<reference evidence="3" key="1">
    <citation type="submission" date="2019-06" db="EMBL/GenBank/DDBJ databases">
        <title>Draft genome sequence of the griseofulvin-producing fungus Xylaria cubensis strain G536.</title>
        <authorList>
            <person name="Mead M.E."/>
            <person name="Raja H.A."/>
            <person name="Steenwyk J.L."/>
            <person name="Knowles S.L."/>
            <person name="Oberlies N.H."/>
            <person name="Rokas A."/>
        </authorList>
    </citation>
    <scope>NUCLEOTIDE SEQUENCE [LARGE SCALE GENOMIC DNA]</scope>
    <source>
        <strain evidence="3">G536</strain>
    </source>
</reference>
<feature type="compositionally biased region" description="Polar residues" evidence="1">
    <location>
        <begin position="11"/>
        <end position="23"/>
    </location>
</feature>
<gene>
    <name evidence="2" type="ORF">FHL15_006999</name>
</gene>
<keyword evidence="3" id="KW-1185">Reference proteome</keyword>
<accession>A0A553HW08</accession>
<dbReference type="EMBL" id="VFLP01000039">
    <property type="protein sequence ID" value="TRX92132.1"/>
    <property type="molecule type" value="Genomic_DNA"/>
</dbReference>
<feature type="compositionally biased region" description="Low complexity" evidence="1">
    <location>
        <begin position="250"/>
        <end position="261"/>
    </location>
</feature>
<evidence type="ECO:0000313" key="2">
    <source>
        <dbReference type="EMBL" id="TRX92132.1"/>
    </source>
</evidence>
<dbReference type="AlphaFoldDB" id="A0A553HW08"/>
<dbReference type="STRING" id="2512241.A0A553HW08"/>
<name>A0A553HW08_9PEZI</name>
<dbReference type="Proteomes" id="UP000319160">
    <property type="component" value="Unassembled WGS sequence"/>
</dbReference>
<proteinExistence type="predicted"/>
<feature type="compositionally biased region" description="Basic and acidic residues" evidence="1">
    <location>
        <begin position="490"/>
        <end position="501"/>
    </location>
</feature>
<protein>
    <submittedName>
        <fullName evidence="2">Uncharacterized protein</fullName>
    </submittedName>
</protein>
<feature type="region of interest" description="Disordered" evidence="1">
    <location>
        <begin position="293"/>
        <end position="343"/>
    </location>
</feature>
<feature type="region of interest" description="Disordered" evidence="1">
    <location>
        <begin position="470"/>
        <end position="501"/>
    </location>
</feature>
<sequence length="523" mass="57437">MNPNLYEMEGSPQTTHQFNGSNQPNYNVDNTNVILFPTLDNQLVPFESLNGHQGLLFSPSHCPNGVISDPNCRFHCEVLDDCAKARFYARTLEFYLLDDEGDDLNCPFKGCQARNFKNLKDMLRHLKHCPLFDEGVFRCPLCNRYESFRVQSSRRCRWNKKHLGQKLKNMFRSFVGNRPETQKPVHNGLCYQCSAPLDERSMQGTGHATPFIPMQSIVPPMQSTIPPMLPIQRQVELDAQPCLELSTEYSSPASRAGDSSSENSPKHAQLQPNSSNLYLTSEVSSATTSLEGSIVSVSPGSSHHDEIPAAVPRHNPWSKLKKASRPLTEFRSEASSSSGIENQRSLSLCENFPTSESLGFINPLVAGTLIGSANLPATPTPNLGPPQLRIDTSPPIQNSIVAALGCEVSLYGGQIVNYPVTADTQTAVGLPTNRTHSLPSGGAIDALSPGENFLTAQELLDSSINPSPSASSFLLSNSQQESPSSPPSETELRCHRSPQEKTWQRCVAITAEKERRSKESESL</sequence>
<dbReference type="OrthoDB" id="654211at2759"/>
<feature type="region of interest" description="Disordered" evidence="1">
    <location>
        <begin position="1"/>
        <end position="23"/>
    </location>
</feature>
<feature type="region of interest" description="Disordered" evidence="1">
    <location>
        <begin position="248"/>
        <end position="276"/>
    </location>
</feature>